<dbReference type="InterPro" id="IPR007560">
    <property type="entry name" value="Restrct_endonuc_IV_Mrr"/>
</dbReference>
<dbReference type="AlphaFoldDB" id="A0A9X2K8F4"/>
<protein>
    <submittedName>
        <fullName evidence="3">Restriction system protein</fullName>
    </submittedName>
</protein>
<feature type="domain" description="Restriction endonuclease type IV Mrr" evidence="2">
    <location>
        <begin position="126"/>
        <end position="238"/>
    </location>
</feature>
<dbReference type="PANTHER" id="PTHR30015:SF6">
    <property type="entry name" value="SLL1429 PROTEIN"/>
    <property type="match status" value="1"/>
</dbReference>
<dbReference type="PANTHER" id="PTHR30015">
    <property type="entry name" value="MRR RESTRICTION SYSTEM PROTEIN"/>
    <property type="match status" value="1"/>
</dbReference>
<dbReference type="GO" id="GO:0009307">
    <property type="term" value="P:DNA restriction-modification system"/>
    <property type="evidence" value="ECO:0007669"/>
    <property type="project" value="InterPro"/>
</dbReference>
<keyword evidence="1" id="KW-1133">Transmembrane helix</keyword>
<dbReference type="InterPro" id="IPR011856">
    <property type="entry name" value="tRNA_endonuc-like_dom_sf"/>
</dbReference>
<keyword evidence="1" id="KW-0812">Transmembrane</keyword>
<dbReference type="InterPro" id="IPR052906">
    <property type="entry name" value="Type_IV_Methyl-Rstrct_Enzyme"/>
</dbReference>
<keyword evidence="1" id="KW-0472">Membrane</keyword>
<keyword evidence="4" id="KW-1185">Reference proteome</keyword>
<sequence length="250" mass="27124">MAIRRSPKVRPAGSDLPRGPILSVPPFIITISTTLEEEMMARRSGRRRKRTKSSGKAQLFLIVLVSAAIAVALAARFAVENPGVALSVLVLLAALFGGALFLRYRTIQARRRQFLAANTELAKVDLMSGSQFEHLIAERMIAEGFRRVRERGGKGDGGVDITAVAPGGVPYAVQCKRYSRTVGAPEVRNFLGALANTFDGHTGVLVTSGHLTRQAREEALNARRPLLLVERDHLADWLTGVVALAPQRVP</sequence>
<evidence type="ECO:0000313" key="3">
    <source>
        <dbReference type="EMBL" id="MCP2364073.1"/>
    </source>
</evidence>
<dbReference type="Gene3D" id="3.40.1350.10">
    <property type="match status" value="1"/>
</dbReference>
<gene>
    <name evidence="3" type="ORF">HD597_011093</name>
</gene>
<evidence type="ECO:0000259" key="2">
    <source>
        <dbReference type="Pfam" id="PF04471"/>
    </source>
</evidence>
<evidence type="ECO:0000256" key="1">
    <source>
        <dbReference type="SAM" id="Phobius"/>
    </source>
</evidence>
<dbReference type="InterPro" id="IPR011335">
    <property type="entry name" value="Restrct_endonuc-II-like"/>
</dbReference>
<dbReference type="EMBL" id="JAMZEB010000002">
    <property type="protein sequence ID" value="MCP2364073.1"/>
    <property type="molecule type" value="Genomic_DNA"/>
</dbReference>
<feature type="transmembrane region" description="Helical" evidence="1">
    <location>
        <begin position="84"/>
        <end position="102"/>
    </location>
</feature>
<comment type="caution">
    <text evidence="3">The sequence shown here is derived from an EMBL/GenBank/DDBJ whole genome shotgun (WGS) entry which is preliminary data.</text>
</comment>
<proteinExistence type="predicted"/>
<name>A0A9X2K8F4_9ACTN</name>
<feature type="transmembrane region" description="Helical" evidence="1">
    <location>
        <begin position="57"/>
        <end position="78"/>
    </location>
</feature>
<dbReference type="GO" id="GO:0003677">
    <property type="term" value="F:DNA binding"/>
    <property type="evidence" value="ECO:0007669"/>
    <property type="project" value="InterPro"/>
</dbReference>
<reference evidence="3" key="1">
    <citation type="submission" date="2022-06" db="EMBL/GenBank/DDBJ databases">
        <title>Sequencing the genomes of 1000 actinobacteria strains.</title>
        <authorList>
            <person name="Klenk H.-P."/>
        </authorList>
    </citation>
    <scope>NUCLEOTIDE SEQUENCE</scope>
    <source>
        <strain evidence="3">DSM 46694</strain>
    </source>
</reference>
<dbReference type="Pfam" id="PF04471">
    <property type="entry name" value="Mrr_cat"/>
    <property type="match status" value="1"/>
</dbReference>
<organism evidence="3 4">
    <name type="scientific">Nonomuraea thailandensis</name>
    <dbReference type="NCBI Taxonomy" id="1188745"/>
    <lineage>
        <taxon>Bacteria</taxon>
        <taxon>Bacillati</taxon>
        <taxon>Actinomycetota</taxon>
        <taxon>Actinomycetes</taxon>
        <taxon>Streptosporangiales</taxon>
        <taxon>Streptosporangiaceae</taxon>
        <taxon>Nonomuraea</taxon>
    </lineage>
</organism>
<dbReference type="RefSeq" id="WP_253756193.1">
    <property type="nucleotide sequence ID" value="NZ_BAABKA010000104.1"/>
</dbReference>
<dbReference type="SUPFAM" id="SSF52980">
    <property type="entry name" value="Restriction endonuclease-like"/>
    <property type="match status" value="1"/>
</dbReference>
<dbReference type="Proteomes" id="UP001139648">
    <property type="component" value="Unassembled WGS sequence"/>
</dbReference>
<dbReference type="GO" id="GO:0015666">
    <property type="term" value="F:restriction endodeoxyribonuclease activity"/>
    <property type="evidence" value="ECO:0007669"/>
    <property type="project" value="TreeGrafter"/>
</dbReference>
<accession>A0A9X2K8F4</accession>
<evidence type="ECO:0000313" key="4">
    <source>
        <dbReference type="Proteomes" id="UP001139648"/>
    </source>
</evidence>